<dbReference type="EMBL" id="AEPB01000012">
    <property type="protein sequence ID" value="EGA90667.1"/>
    <property type="molecule type" value="Genomic_DNA"/>
</dbReference>
<evidence type="ECO:0000256" key="1">
    <source>
        <dbReference type="SAM" id="Phobius"/>
    </source>
</evidence>
<evidence type="ECO:0000313" key="2">
    <source>
        <dbReference type="EMBL" id="EGA90667.1"/>
    </source>
</evidence>
<dbReference type="InterPro" id="IPR032713">
    <property type="entry name" value="EmrE"/>
</dbReference>
<gene>
    <name evidence="2" type="ORF">GPDM_03425</name>
</gene>
<keyword evidence="1" id="KW-0472">Membrane</keyword>
<reference evidence="2 3" key="1">
    <citation type="journal article" date="2011" name="J. Bacteriol.">
        <title>The Draft Genome of Planococcus donghaensis MPA1U2 Reveals Nonsporulation Pathways Controlled by a Conserved Spo0A Regulon.</title>
        <authorList>
            <person name="Pearson M.D."/>
            <person name="Noller H.F."/>
        </authorList>
    </citation>
    <scope>NUCLEOTIDE SEQUENCE [LARGE SCALE GENOMIC DNA]</scope>
    <source>
        <strain evidence="2 3">MPA1U2</strain>
    </source>
</reference>
<dbReference type="eggNOG" id="COG0697">
    <property type="taxonomic scope" value="Bacteria"/>
</dbReference>
<accession>E7RE03</accession>
<sequence length="321" mass="35192">MKPIIIGIIAAFFFAFTFVLNATMEASGGSWIWSASLRYLFMIPFLLLIVLSRRNLKPLLHEMNRNKKAWFVWSFIGFGLFYTPLCFAAAYSSGWLIAGAWQITIIAGTLLAPLFLITIHTKEGVFQLRGKIPMKGLMISFIILAGVSLMQLEHIAIVSTATLWFGFIPVLLAAFAYPLGNRKMMEICDGRLDAYQRVLGMTLASLPFWLLLSLLGLFTVGGPSASQSLQTLIVAISSGVIATVLFFKATDLVRGNMQMLGVVEATQSMEVLFALAGEILFLSIALPSGLSLIGILIVMGGMILHSQNSNKTKKRVMQLNA</sequence>
<keyword evidence="1" id="KW-0812">Transmembrane</keyword>
<organism evidence="2 3">
    <name type="scientific">Planococcus donghaensis MPA1U2</name>
    <dbReference type="NCBI Taxonomy" id="933115"/>
    <lineage>
        <taxon>Bacteria</taxon>
        <taxon>Bacillati</taxon>
        <taxon>Bacillota</taxon>
        <taxon>Bacilli</taxon>
        <taxon>Bacillales</taxon>
        <taxon>Caryophanaceae</taxon>
        <taxon>Planococcus</taxon>
    </lineage>
</organism>
<proteinExistence type="predicted"/>
<feature type="transmembrane region" description="Helical" evidence="1">
    <location>
        <begin position="271"/>
        <end position="304"/>
    </location>
</feature>
<protein>
    <submittedName>
        <fullName evidence="2">YjlA protein</fullName>
    </submittedName>
</protein>
<feature type="transmembrane region" description="Helical" evidence="1">
    <location>
        <begin position="155"/>
        <end position="177"/>
    </location>
</feature>
<keyword evidence="1" id="KW-1133">Transmembrane helix</keyword>
<feature type="transmembrane region" description="Helical" evidence="1">
    <location>
        <begin position="97"/>
        <end position="120"/>
    </location>
</feature>
<comment type="caution">
    <text evidence="2">The sequence shown here is derived from an EMBL/GenBank/DDBJ whole genome shotgun (WGS) entry which is preliminary data.</text>
</comment>
<feature type="transmembrane region" description="Helical" evidence="1">
    <location>
        <begin position="232"/>
        <end position="250"/>
    </location>
</feature>
<feature type="transmembrane region" description="Helical" evidence="1">
    <location>
        <begin position="31"/>
        <end position="51"/>
    </location>
</feature>
<evidence type="ECO:0000313" key="3">
    <source>
        <dbReference type="Proteomes" id="UP000003052"/>
    </source>
</evidence>
<name>E7RE03_9BACL</name>
<dbReference type="Pfam" id="PF13536">
    <property type="entry name" value="EmrE"/>
    <property type="match status" value="1"/>
</dbReference>
<dbReference type="Proteomes" id="UP000003052">
    <property type="component" value="Unassembled WGS sequence"/>
</dbReference>
<dbReference type="RefSeq" id="WP_008428948.1">
    <property type="nucleotide sequence ID" value="NZ_AEPB01000012.1"/>
</dbReference>
<dbReference type="AlphaFoldDB" id="E7RE03"/>
<feature type="transmembrane region" description="Helical" evidence="1">
    <location>
        <begin position="198"/>
        <end position="220"/>
    </location>
</feature>
<feature type="transmembrane region" description="Helical" evidence="1">
    <location>
        <begin position="132"/>
        <end position="149"/>
    </location>
</feature>
<feature type="transmembrane region" description="Helical" evidence="1">
    <location>
        <begin position="71"/>
        <end position="91"/>
    </location>
</feature>